<accession>A0ABQ5LZP3</accession>
<proteinExistence type="predicted"/>
<organism evidence="2 3">
    <name type="scientific">Sinisalibacter aestuarii</name>
    <dbReference type="NCBI Taxonomy" id="2949426"/>
    <lineage>
        <taxon>Bacteria</taxon>
        <taxon>Pseudomonadati</taxon>
        <taxon>Pseudomonadota</taxon>
        <taxon>Alphaproteobacteria</taxon>
        <taxon>Rhodobacterales</taxon>
        <taxon>Roseobacteraceae</taxon>
        <taxon>Sinisalibacter</taxon>
    </lineage>
</organism>
<keyword evidence="1" id="KW-0812">Transmembrane</keyword>
<evidence type="ECO:0000313" key="3">
    <source>
        <dbReference type="Proteomes" id="UP001144205"/>
    </source>
</evidence>
<dbReference type="RefSeq" id="WP_281843715.1">
    <property type="nucleotide sequence ID" value="NZ_BROH01000015.1"/>
</dbReference>
<keyword evidence="3" id="KW-1185">Reference proteome</keyword>
<protein>
    <submittedName>
        <fullName evidence="2">Uncharacterized protein</fullName>
    </submittedName>
</protein>
<name>A0ABQ5LZP3_9RHOB</name>
<sequence>MIGRLVKFLLLVVVIGVIGLVGYAYIGDLAPEPSEQSLTVTLDAGS</sequence>
<reference evidence="2" key="1">
    <citation type="journal article" date="2023" name="Int. J. Syst. Evol. Microbiol.">
        <title>Sinisalibacter aestuarii sp. nov., isolated from estuarine sediment of the Arakawa River.</title>
        <authorList>
            <person name="Arafat S.T."/>
            <person name="Hirano S."/>
            <person name="Sato A."/>
            <person name="Takeuchi K."/>
            <person name="Yasuda T."/>
            <person name="Terahara T."/>
            <person name="Hamada M."/>
            <person name="Kobayashi T."/>
        </authorList>
    </citation>
    <scope>NUCLEOTIDE SEQUENCE</scope>
    <source>
        <strain evidence="2">B-399</strain>
    </source>
</reference>
<keyword evidence="1" id="KW-0472">Membrane</keyword>
<gene>
    <name evidence="2" type="ORF">STA1M1_36550</name>
</gene>
<evidence type="ECO:0000313" key="2">
    <source>
        <dbReference type="EMBL" id="GKY89786.1"/>
    </source>
</evidence>
<comment type="caution">
    <text evidence="2">The sequence shown here is derived from an EMBL/GenBank/DDBJ whole genome shotgun (WGS) entry which is preliminary data.</text>
</comment>
<feature type="transmembrane region" description="Helical" evidence="1">
    <location>
        <begin position="7"/>
        <end position="26"/>
    </location>
</feature>
<dbReference type="EMBL" id="BROH01000015">
    <property type="protein sequence ID" value="GKY89786.1"/>
    <property type="molecule type" value="Genomic_DNA"/>
</dbReference>
<evidence type="ECO:0000256" key="1">
    <source>
        <dbReference type="SAM" id="Phobius"/>
    </source>
</evidence>
<dbReference type="Proteomes" id="UP001144205">
    <property type="component" value="Unassembled WGS sequence"/>
</dbReference>
<keyword evidence="1" id="KW-1133">Transmembrane helix</keyword>